<comment type="caution">
    <text evidence="5">The sequence shown here is derived from an EMBL/GenBank/DDBJ whole genome shotgun (WGS) entry which is preliminary data.</text>
</comment>
<evidence type="ECO:0000256" key="2">
    <source>
        <dbReference type="ARBA" id="ARBA00022741"/>
    </source>
</evidence>
<keyword evidence="4" id="KW-0479">Metal-binding</keyword>
<dbReference type="EMBL" id="JACSRA010000017">
    <property type="protein sequence ID" value="MBD7911936.1"/>
    <property type="molecule type" value="Genomic_DNA"/>
</dbReference>
<dbReference type="EC" id="6.3.3.2" evidence="4"/>
<keyword evidence="5" id="KW-0436">Ligase</keyword>
<gene>
    <name evidence="5" type="ORF">H9661_11265</name>
</gene>
<evidence type="ECO:0000313" key="5">
    <source>
        <dbReference type="EMBL" id="MBD7911936.1"/>
    </source>
</evidence>
<dbReference type="Gene3D" id="3.40.50.10420">
    <property type="entry name" value="NagB/RpiA/CoA transferase-like"/>
    <property type="match status" value="1"/>
</dbReference>
<organism evidence="5 6">
    <name type="scientific">Clostridium cibarium</name>
    <dbReference type="NCBI Taxonomy" id="2762247"/>
    <lineage>
        <taxon>Bacteria</taxon>
        <taxon>Bacillati</taxon>
        <taxon>Bacillota</taxon>
        <taxon>Clostridia</taxon>
        <taxon>Eubacteriales</taxon>
        <taxon>Clostridiaceae</taxon>
        <taxon>Clostridium</taxon>
    </lineage>
</organism>
<protein>
    <recommendedName>
        <fullName evidence="4">5-formyltetrahydrofolate cyclo-ligase</fullName>
        <ecNumber evidence="4">6.3.3.2</ecNumber>
    </recommendedName>
</protein>
<accession>A0ABR8PUT7</accession>
<dbReference type="GO" id="GO:0030272">
    <property type="term" value="F:5-formyltetrahydrofolate cyclo-ligase activity"/>
    <property type="evidence" value="ECO:0007669"/>
    <property type="project" value="UniProtKB-EC"/>
</dbReference>
<dbReference type="Pfam" id="PF01812">
    <property type="entry name" value="5-FTHF_cyc-lig"/>
    <property type="match status" value="1"/>
</dbReference>
<dbReference type="PANTHER" id="PTHR23407">
    <property type="entry name" value="ATPASE INHIBITOR/5-FORMYLTETRAHYDROFOLATE CYCLO-LIGASE"/>
    <property type="match status" value="1"/>
</dbReference>
<dbReference type="NCBIfam" id="TIGR02727">
    <property type="entry name" value="MTHFS_bact"/>
    <property type="match status" value="1"/>
</dbReference>
<dbReference type="InterPro" id="IPR037171">
    <property type="entry name" value="NagB/RpiA_transferase-like"/>
</dbReference>
<keyword evidence="4" id="KW-0460">Magnesium</keyword>
<dbReference type="PANTHER" id="PTHR23407:SF1">
    <property type="entry name" value="5-FORMYLTETRAHYDROFOLATE CYCLO-LIGASE"/>
    <property type="match status" value="1"/>
</dbReference>
<proteinExistence type="inferred from homology"/>
<sequence length="187" mass="21790">MDKKEIRKEIILKRDKIEEKDKKEFDRKIKDILKSSDYYRKAKNIFIYIGFGSEINTAEYINEFLEEGKNIFLPRIDLSKKVMDAVEIHSLEDLKKNKFGILEPGKDEAVIDKNLLDLIIVPGVAFDLWGGRVGYGGGYYDKYMSDIDESIHRLALCYQFQVLKELPKEKHDIKINEIITENGLIIV</sequence>
<evidence type="ECO:0000256" key="3">
    <source>
        <dbReference type="ARBA" id="ARBA00022840"/>
    </source>
</evidence>
<evidence type="ECO:0000256" key="4">
    <source>
        <dbReference type="RuleBase" id="RU361279"/>
    </source>
</evidence>
<reference evidence="5 6" key="1">
    <citation type="submission" date="2020-08" db="EMBL/GenBank/DDBJ databases">
        <title>A Genomic Blueprint of the Chicken Gut Microbiome.</title>
        <authorList>
            <person name="Gilroy R."/>
            <person name="Ravi A."/>
            <person name="Getino M."/>
            <person name="Pursley I."/>
            <person name="Horton D.L."/>
            <person name="Alikhan N.-F."/>
            <person name="Baker D."/>
            <person name="Gharbi K."/>
            <person name="Hall N."/>
            <person name="Watson M."/>
            <person name="Adriaenssens E.M."/>
            <person name="Foster-Nyarko E."/>
            <person name="Jarju S."/>
            <person name="Secka A."/>
            <person name="Antonio M."/>
            <person name="Oren A."/>
            <person name="Chaudhuri R."/>
            <person name="La Ragione R.M."/>
            <person name="Hildebrand F."/>
            <person name="Pallen M.J."/>
        </authorList>
    </citation>
    <scope>NUCLEOTIDE SEQUENCE [LARGE SCALE GENOMIC DNA]</scope>
    <source>
        <strain evidence="5 6">Sa3CVN1</strain>
    </source>
</reference>
<dbReference type="Proteomes" id="UP000627781">
    <property type="component" value="Unassembled WGS sequence"/>
</dbReference>
<evidence type="ECO:0000313" key="6">
    <source>
        <dbReference type="Proteomes" id="UP000627781"/>
    </source>
</evidence>
<dbReference type="InterPro" id="IPR024185">
    <property type="entry name" value="FTHF_cligase-like_sf"/>
</dbReference>
<comment type="similarity">
    <text evidence="1 4">Belongs to the 5-formyltetrahydrofolate cyclo-ligase family.</text>
</comment>
<dbReference type="InterPro" id="IPR002698">
    <property type="entry name" value="FTHF_cligase"/>
</dbReference>
<evidence type="ECO:0000256" key="1">
    <source>
        <dbReference type="ARBA" id="ARBA00010638"/>
    </source>
</evidence>
<keyword evidence="6" id="KW-1185">Reference proteome</keyword>
<comment type="catalytic activity">
    <reaction evidence="4">
        <text>(6S)-5-formyl-5,6,7,8-tetrahydrofolate + ATP = (6R)-5,10-methenyltetrahydrofolate + ADP + phosphate</text>
        <dbReference type="Rhea" id="RHEA:10488"/>
        <dbReference type="ChEBI" id="CHEBI:30616"/>
        <dbReference type="ChEBI" id="CHEBI:43474"/>
        <dbReference type="ChEBI" id="CHEBI:57455"/>
        <dbReference type="ChEBI" id="CHEBI:57457"/>
        <dbReference type="ChEBI" id="CHEBI:456216"/>
        <dbReference type="EC" id="6.3.3.2"/>
    </reaction>
</comment>
<keyword evidence="3 4" id="KW-0067">ATP-binding</keyword>
<dbReference type="SUPFAM" id="SSF100950">
    <property type="entry name" value="NagB/RpiA/CoA transferase-like"/>
    <property type="match status" value="1"/>
</dbReference>
<dbReference type="PIRSF" id="PIRSF006806">
    <property type="entry name" value="FTHF_cligase"/>
    <property type="match status" value="1"/>
</dbReference>
<name>A0ABR8PUT7_9CLOT</name>
<dbReference type="RefSeq" id="WP_143317106.1">
    <property type="nucleotide sequence ID" value="NZ_JACSRA010000017.1"/>
</dbReference>
<comment type="cofactor">
    <cofactor evidence="4">
        <name>Mg(2+)</name>
        <dbReference type="ChEBI" id="CHEBI:18420"/>
    </cofactor>
</comment>
<keyword evidence="2 4" id="KW-0547">Nucleotide-binding</keyword>